<dbReference type="Gene3D" id="3.40.190.10">
    <property type="entry name" value="Periplasmic binding protein-like II"/>
    <property type="match status" value="2"/>
</dbReference>
<dbReference type="Proteomes" id="UP000045285">
    <property type="component" value="Unassembled WGS sequence"/>
</dbReference>
<evidence type="ECO:0000259" key="5">
    <source>
        <dbReference type="PROSITE" id="PS50931"/>
    </source>
</evidence>
<dbReference type="InterPro" id="IPR036388">
    <property type="entry name" value="WH-like_DNA-bd_sf"/>
</dbReference>
<keyword evidence="4" id="KW-0804">Transcription</keyword>
<evidence type="ECO:0000256" key="4">
    <source>
        <dbReference type="ARBA" id="ARBA00023163"/>
    </source>
</evidence>
<keyword evidence="2" id="KW-0805">Transcription regulation</keyword>
<gene>
    <name evidence="6" type="ORF">MPL3356_10003</name>
</gene>
<dbReference type="Pfam" id="PF03466">
    <property type="entry name" value="LysR_substrate"/>
    <property type="match status" value="1"/>
</dbReference>
<organism evidence="6 7">
    <name type="scientific">Mesorhizobium plurifarium</name>
    <dbReference type="NCBI Taxonomy" id="69974"/>
    <lineage>
        <taxon>Bacteria</taxon>
        <taxon>Pseudomonadati</taxon>
        <taxon>Pseudomonadota</taxon>
        <taxon>Alphaproteobacteria</taxon>
        <taxon>Hyphomicrobiales</taxon>
        <taxon>Phyllobacteriaceae</taxon>
        <taxon>Mesorhizobium</taxon>
    </lineage>
</organism>
<dbReference type="GO" id="GO:0003700">
    <property type="term" value="F:DNA-binding transcription factor activity"/>
    <property type="evidence" value="ECO:0007669"/>
    <property type="project" value="InterPro"/>
</dbReference>
<dbReference type="InterPro" id="IPR036390">
    <property type="entry name" value="WH_DNA-bd_sf"/>
</dbReference>
<evidence type="ECO:0000256" key="1">
    <source>
        <dbReference type="ARBA" id="ARBA00009437"/>
    </source>
</evidence>
<dbReference type="EMBL" id="CCMZ01000001">
    <property type="protein sequence ID" value="CDX11345.1"/>
    <property type="molecule type" value="Genomic_DNA"/>
</dbReference>
<evidence type="ECO:0000313" key="6">
    <source>
        <dbReference type="EMBL" id="CDX11345.1"/>
    </source>
</evidence>
<reference evidence="7" key="1">
    <citation type="submission" date="2014-08" db="EMBL/GenBank/DDBJ databases">
        <authorList>
            <person name="Moulin L."/>
        </authorList>
    </citation>
    <scope>NUCLEOTIDE SEQUENCE [LARGE SCALE GENOMIC DNA]</scope>
</reference>
<dbReference type="InterPro" id="IPR005119">
    <property type="entry name" value="LysR_subst-bd"/>
</dbReference>
<accession>A0A090D930</accession>
<dbReference type="SUPFAM" id="SSF46785">
    <property type="entry name" value="Winged helix' DNA-binding domain"/>
    <property type="match status" value="1"/>
</dbReference>
<evidence type="ECO:0000313" key="7">
    <source>
        <dbReference type="Proteomes" id="UP000045285"/>
    </source>
</evidence>
<feature type="domain" description="HTH lysR-type" evidence="5">
    <location>
        <begin position="9"/>
        <end position="66"/>
    </location>
</feature>
<dbReference type="FunFam" id="1.10.10.10:FF:000001">
    <property type="entry name" value="LysR family transcriptional regulator"/>
    <property type="match status" value="1"/>
</dbReference>
<dbReference type="Gene3D" id="1.10.10.10">
    <property type="entry name" value="Winged helix-like DNA-binding domain superfamily/Winged helix DNA-binding domain"/>
    <property type="match status" value="1"/>
</dbReference>
<keyword evidence="7" id="KW-1185">Reference proteome</keyword>
<proteinExistence type="inferred from homology"/>
<evidence type="ECO:0000256" key="2">
    <source>
        <dbReference type="ARBA" id="ARBA00023015"/>
    </source>
</evidence>
<dbReference type="GO" id="GO:0043565">
    <property type="term" value="F:sequence-specific DNA binding"/>
    <property type="evidence" value="ECO:0007669"/>
    <property type="project" value="TreeGrafter"/>
</dbReference>
<protein>
    <submittedName>
        <fullName evidence="6">Transcription regulator protein</fullName>
    </submittedName>
</protein>
<dbReference type="PROSITE" id="PS50931">
    <property type="entry name" value="HTH_LYSR"/>
    <property type="match status" value="1"/>
</dbReference>
<dbReference type="PANTHER" id="PTHR30537">
    <property type="entry name" value="HTH-TYPE TRANSCRIPTIONAL REGULATOR"/>
    <property type="match status" value="1"/>
</dbReference>
<comment type="similarity">
    <text evidence="1">Belongs to the LysR transcriptional regulatory family.</text>
</comment>
<dbReference type="AlphaFoldDB" id="A0A090D930"/>
<evidence type="ECO:0000256" key="3">
    <source>
        <dbReference type="ARBA" id="ARBA00023125"/>
    </source>
</evidence>
<dbReference type="PRINTS" id="PR00039">
    <property type="entry name" value="HTHLYSR"/>
</dbReference>
<name>A0A090D930_MESPL</name>
<dbReference type="PANTHER" id="PTHR30537:SF26">
    <property type="entry name" value="GLYCINE CLEAVAGE SYSTEM TRANSCRIPTIONAL ACTIVATOR"/>
    <property type="match status" value="1"/>
</dbReference>
<dbReference type="InterPro" id="IPR058163">
    <property type="entry name" value="LysR-type_TF_proteobact-type"/>
</dbReference>
<sequence>MILSRKLMPDLVAIQAFECAARHASFTRASRELNLTQSAVSRQVKDLENYLGALLFERIRQRVVLSEDGRRFLPEARKLLQQAEETMLLAMSSADAKSSLSIATLPTFGSRWLSPRLPDFVRQHPGVILNVGSRSAPFDFEEENFELAIHYGQPVWARATCTYLCSESILPVADGALLASGPKLTPADLLNEPLLHLATRPRLWSQWLEWAGLPGETAYRGHRFDQFSMIIEAAVAGMGYALLPRYLIEQELKSGELQVVLDLPMETDNCYYTVLPEVGTPSSTSQHFISWLISQVGGQG</sequence>
<dbReference type="Pfam" id="PF00126">
    <property type="entry name" value="HTH_1"/>
    <property type="match status" value="1"/>
</dbReference>
<dbReference type="InterPro" id="IPR000847">
    <property type="entry name" value="LysR_HTH_N"/>
</dbReference>
<dbReference type="GO" id="GO:0006351">
    <property type="term" value="P:DNA-templated transcription"/>
    <property type="evidence" value="ECO:0007669"/>
    <property type="project" value="TreeGrafter"/>
</dbReference>
<dbReference type="SUPFAM" id="SSF53850">
    <property type="entry name" value="Periplasmic binding protein-like II"/>
    <property type="match status" value="1"/>
</dbReference>
<keyword evidence="3" id="KW-0238">DNA-binding</keyword>